<evidence type="ECO:0000313" key="3">
    <source>
        <dbReference type="Proteomes" id="UP000639403"/>
    </source>
</evidence>
<name>A0A8H7U4U6_9APHY</name>
<dbReference type="Proteomes" id="UP000639403">
    <property type="component" value="Unassembled WGS sequence"/>
</dbReference>
<reference evidence="2" key="1">
    <citation type="submission" date="2020-11" db="EMBL/GenBank/DDBJ databases">
        <authorList>
            <person name="Koelle M."/>
            <person name="Horta M.A.C."/>
            <person name="Nowrousian M."/>
            <person name="Ohm R.A."/>
            <person name="Benz P."/>
            <person name="Pilgard A."/>
        </authorList>
    </citation>
    <scope>NUCLEOTIDE SEQUENCE</scope>
    <source>
        <strain evidence="2">FPRL280</strain>
    </source>
</reference>
<dbReference type="EMBL" id="JADOXO010000025">
    <property type="protein sequence ID" value="KAF9818836.1"/>
    <property type="molecule type" value="Genomic_DNA"/>
</dbReference>
<feature type="region of interest" description="Disordered" evidence="1">
    <location>
        <begin position="13"/>
        <end position="32"/>
    </location>
</feature>
<gene>
    <name evidence="2" type="ORF">IEO21_02492</name>
</gene>
<protein>
    <submittedName>
        <fullName evidence="2">Uncharacterized protein</fullName>
    </submittedName>
</protein>
<evidence type="ECO:0000256" key="1">
    <source>
        <dbReference type="SAM" id="MobiDB-lite"/>
    </source>
</evidence>
<evidence type="ECO:0000313" key="2">
    <source>
        <dbReference type="EMBL" id="KAF9818836.1"/>
    </source>
</evidence>
<sequence length="218" mass="24144">MVIRIGAGEAQKALEDKKGGQEGKETNVGFSRDAAGRRDHRCGQIPKTTVWRWAVVKDMGQCGSSTHARIEQCDVPWCGNCSHCSTDVKCSVLAVTSSELLPPQIASNGEYDGATSYNGASFEERLAWRPVVVVVGRGRSICGLARSHAKWEMRQWRILAYKIIDSRLRGRPYNSLTANCQVRIYGVHGILWAPLLVVWSHHVSARTVKNGSLPCRRL</sequence>
<organism evidence="2 3">
    <name type="scientific">Rhodonia placenta</name>
    <dbReference type="NCBI Taxonomy" id="104341"/>
    <lineage>
        <taxon>Eukaryota</taxon>
        <taxon>Fungi</taxon>
        <taxon>Dikarya</taxon>
        <taxon>Basidiomycota</taxon>
        <taxon>Agaricomycotina</taxon>
        <taxon>Agaricomycetes</taxon>
        <taxon>Polyporales</taxon>
        <taxon>Adustoporiaceae</taxon>
        <taxon>Rhodonia</taxon>
    </lineage>
</organism>
<feature type="compositionally biased region" description="Basic and acidic residues" evidence="1">
    <location>
        <begin position="13"/>
        <end position="25"/>
    </location>
</feature>
<dbReference type="AlphaFoldDB" id="A0A8H7U4U6"/>
<proteinExistence type="predicted"/>
<reference evidence="2" key="2">
    <citation type="journal article" name="Front. Microbiol.">
        <title>Degradative Capacity of Two Strains of Rhodonia placenta: From Phenotype to Genotype.</title>
        <authorList>
            <person name="Kolle M."/>
            <person name="Horta M.A.C."/>
            <person name="Nowrousian M."/>
            <person name="Ohm R.A."/>
            <person name="Benz J.P."/>
            <person name="Pilgard A."/>
        </authorList>
    </citation>
    <scope>NUCLEOTIDE SEQUENCE</scope>
    <source>
        <strain evidence="2">FPRL280</strain>
    </source>
</reference>
<comment type="caution">
    <text evidence="2">The sequence shown here is derived from an EMBL/GenBank/DDBJ whole genome shotgun (WGS) entry which is preliminary data.</text>
</comment>
<accession>A0A8H7U4U6</accession>